<sequence length="357" mass="40324">MKVNYNSYLFAPSYKVIRVFNTNTCFEYLENLTMGKEMDPTAVSNSEVSERALQILAASPIASKVIEESLAHQTTSSDNVKDPAIPYEVLVRSFRLADLARDLATSKNAWLCYMVHIGGLTFCGDSKLLRIPNQVAAIRFGNATLERHKLRLEDVDLAFQNIVSDGDICQALSLYKRIMEIHDVGLSDFKKTEENHRGCFYIPLFGNSHPSLRKTGLETKVTTTSRNSSRIDMLILIPLKKQVLLLEWKMIRIDSLDINGLKGIEQTADYLKDMDSVDDVLDLKFVMHDVCRPGQTIRDRILNGAIRGANTKSPREQLAEYVESPEIMKLKEDNDVAAYLVVVIGSRQILFWELDNG</sequence>
<gene>
    <name evidence="1" type="ORF">EMPS_09867</name>
</gene>
<evidence type="ECO:0000313" key="1">
    <source>
        <dbReference type="EMBL" id="GJJ77508.1"/>
    </source>
</evidence>
<dbReference type="EMBL" id="BQFW01000013">
    <property type="protein sequence ID" value="GJJ77508.1"/>
    <property type="molecule type" value="Genomic_DNA"/>
</dbReference>
<dbReference type="Proteomes" id="UP000827284">
    <property type="component" value="Unassembled WGS sequence"/>
</dbReference>
<accession>A0A9P3HJD7</accession>
<reference evidence="1" key="2">
    <citation type="journal article" date="2022" name="Microbiol. Resour. Announc.">
        <title>Whole-Genome Sequence of Entomortierella parvispora E1425, a Mucoromycotan Fungus Associated with Burkholderiaceae-Related Endosymbiotic Bacteria.</title>
        <authorList>
            <person name="Herlambang A."/>
            <person name="Guo Y."/>
            <person name="Takashima Y."/>
            <person name="Narisawa K."/>
            <person name="Ohta H."/>
            <person name="Nishizawa T."/>
        </authorList>
    </citation>
    <scope>NUCLEOTIDE SEQUENCE</scope>
    <source>
        <strain evidence="1">E1425</strain>
    </source>
</reference>
<reference evidence="1" key="1">
    <citation type="submission" date="2021-11" db="EMBL/GenBank/DDBJ databases">
        <authorList>
            <person name="Herlambang A."/>
            <person name="Guo Y."/>
            <person name="Takashima Y."/>
            <person name="Nishizawa T."/>
        </authorList>
    </citation>
    <scope>NUCLEOTIDE SEQUENCE</scope>
    <source>
        <strain evidence="1">E1425</strain>
    </source>
</reference>
<organism evidence="1 2">
    <name type="scientific">Entomortierella parvispora</name>
    <dbReference type="NCBI Taxonomy" id="205924"/>
    <lineage>
        <taxon>Eukaryota</taxon>
        <taxon>Fungi</taxon>
        <taxon>Fungi incertae sedis</taxon>
        <taxon>Mucoromycota</taxon>
        <taxon>Mortierellomycotina</taxon>
        <taxon>Mortierellomycetes</taxon>
        <taxon>Mortierellales</taxon>
        <taxon>Mortierellaceae</taxon>
        <taxon>Entomortierella</taxon>
    </lineage>
</organism>
<name>A0A9P3HJD7_9FUNG</name>
<keyword evidence="2" id="KW-1185">Reference proteome</keyword>
<protein>
    <submittedName>
        <fullName evidence="1">Uncharacterized protein</fullName>
    </submittedName>
</protein>
<proteinExistence type="predicted"/>
<dbReference type="AlphaFoldDB" id="A0A9P3HJD7"/>
<evidence type="ECO:0000313" key="2">
    <source>
        <dbReference type="Proteomes" id="UP000827284"/>
    </source>
</evidence>
<dbReference type="OrthoDB" id="5380555at2759"/>
<comment type="caution">
    <text evidence="1">The sequence shown here is derived from an EMBL/GenBank/DDBJ whole genome shotgun (WGS) entry which is preliminary data.</text>
</comment>